<dbReference type="STRING" id="2010991.A0A3M2SM36"/>
<dbReference type="InterPro" id="IPR051317">
    <property type="entry name" value="Gfo/Idh/MocA_oxidoreduct"/>
</dbReference>
<evidence type="ECO:0000313" key="3">
    <source>
        <dbReference type="EMBL" id="RMJ18295.1"/>
    </source>
</evidence>
<dbReference type="InterPro" id="IPR000683">
    <property type="entry name" value="Gfo/Idh/MocA-like_OxRdtase_N"/>
</dbReference>
<dbReference type="SUPFAM" id="SSF55347">
    <property type="entry name" value="Glyceraldehyde-3-phosphate dehydrogenase-like, C-terminal domain"/>
    <property type="match status" value="1"/>
</dbReference>
<evidence type="ECO:0000313" key="4">
    <source>
        <dbReference type="Proteomes" id="UP000277212"/>
    </source>
</evidence>
<protein>
    <submittedName>
        <fullName evidence="3">Uncharacterized protein</fullName>
    </submittedName>
</protein>
<dbReference type="Pfam" id="PF22685">
    <property type="entry name" value="Gal80p_C-like"/>
    <property type="match status" value="1"/>
</dbReference>
<dbReference type="SUPFAM" id="SSF51735">
    <property type="entry name" value="NAD(P)-binding Rossmann-fold domains"/>
    <property type="match status" value="1"/>
</dbReference>
<feature type="domain" description="Gfo/Idh/MocA-like oxidoreductase N-terminal" evidence="1">
    <location>
        <begin position="4"/>
        <end position="134"/>
    </location>
</feature>
<proteinExistence type="predicted"/>
<dbReference type="InterPro" id="IPR055080">
    <property type="entry name" value="Gal80p-like_C"/>
</dbReference>
<gene>
    <name evidence="3" type="ORF">CDV36_002061</name>
</gene>
<dbReference type="AlphaFoldDB" id="A0A3M2SM36"/>
<dbReference type="Gene3D" id="3.30.360.10">
    <property type="entry name" value="Dihydrodipicolinate Reductase, domain 2"/>
    <property type="match status" value="1"/>
</dbReference>
<organism evidence="3 4">
    <name type="scientific">Fusarium kuroshium</name>
    <dbReference type="NCBI Taxonomy" id="2010991"/>
    <lineage>
        <taxon>Eukaryota</taxon>
        <taxon>Fungi</taxon>
        <taxon>Dikarya</taxon>
        <taxon>Ascomycota</taxon>
        <taxon>Pezizomycotina</taxon>
        <taxon>Sordariomycetes</taxon>
        <taxon>Hypocreomycetidae</taxon>
        <taxon>Hypocreales</taxon>
        <taxon>Nectriaceae</taxon>
        <taxon>Fusarium</taxon>
        <taxon>Fusarium solani species complex</taxon>
    </lineage>
</organism>
<accession>A0A3M2SM36</accession>
<name>A0A3M2SM36_9HYPO</name>
<dbReference type="GO" id="GO:0000166">
    <property type="term" value="F:nucleotide binding"/>
    <property type="evidence" value="ECO:0007669"/>
    <property type="project" value="InterPro"/>
</dbReference>
<dbReference type="PANTHER" id="PTHR43708:SF1">
    <property type="entry name" value="GALACTOSE_LACTOSE METABOLISM REGULATORY PROTEIN GAL80"/>
    <property type="match status" value="1"/>
</dbReference>
<dbReference type="Proteomes" id="UP000277212">
    <property type="component" value="Unassembled WGS sequence"/>
</dbReference>
<reference evidence="3 4" key="1">
    <citation type="submission" date="2017-06" db="EMBL/GenBank/DDBJ databases">
        <title>Comparative genomic analysis of Ambrosia Fusariam Clade fungi.</title>
        <authorList>
            <person name="Stajich J.E."/>
            <person name="Carrillo J."/>
            <person name="Kijimoto T."/>
            <person name="Eskalen A."/>
            <person name="O'Donnell K."/>
            <person name="Kasson M."/>
        </authorList>
    </citation>
    <scope>NUCLEOTIDE SEQUENCE [LARGE SCALE GENOMIC DNA]</scope>
    <source>
        <strain evidence="3">UCR3666</strain>
    </source>
</reference>
<dbReference type="Pfam" id="PF01408">
    <property type="entry name" value="GFO_IDH_MocA"/>
    <property type="match status" value="1"/>
</dbReference>
<keyword evidence="4" id="KW-1185">Reference proteome</keyword>
<feature type="domain" description="Gal80p-like C-terminal" evidence="2">
    <location>
        <begin position="141"/>
        <end position="294"/>
    </location>
</feature>
<dbReference type="Gene3D" id="3.40.50.720">
    <property type="entry name" value="NAD(P)-binding Rossmann-like Domain"/>
    <property type="match status" value="1"/>
</dbReference>
<sequence>MAPIRTALIGLSASAKTSWAAIAHLPYLLSPLGKSKYQIVALCNSSIEAARKAIQHFKLPVETKAYGDPESLAADEEIDLVVVITRVDVHHGTALPSVKAGKAVYVEWPLAQDDEHARELATVAKESGSRTIVGLQGRLAPPIAKIHELLQQGRIGKILSSELRASGGTNDREILPSILDYFTRRAVGGNIYTIGLGHLFDQIQYILGDINNFKSRLHLQRPNVKVRDLATNKIIDTVKSNVPDLIFATGTLKESETSQEGASVLIRFRRGQPFPGEPPLVFTINGEKGEIRLRAEGGTSLHANSYDEPVTIEVDDFETGKVEQVAWQWEDWQEELPVISRSVAAVYERFAVDNRKGLVSFDDALLRHEQLDGLLREWDSDGSK</sequence>
<evidence type="ECO:0000259" key="1">
    <source>
        <dbReference type="Pfam" id="PF01408"/>
    </source>
</evidence>
<dbReference type="PANTHER" id="PTHR43708">
    <property type="entry name" value="CONSERVED EXPRESSED OXIDOREDUCTASE (EUROFUNG)"/>
    <property type="match status" value="1"/>
</dbReference>
<evidence type="ECO:0000259" key="2">
    <source>
        <dbReference type="Pfam" id="PF22685"/>
    </source>
</evidence>
<comment type="caution">
    <text evidence="3">The sequence shown here is derived from an EMBL/GenBank/DDBJ whole genome shotgun (WGS) entry which is preliminary data.</text>
</comment>
<dbReference type="InterPro" id="IPR036291">
    <property type="entry name" value="NAD(P)-bd_dom_sf"/>
</dbReference>
<dbReference type="OrthoDB" id="446809at2759"/>
<dbReference type="EMBL" id="NKUJ01000021">
    <property type="protein sequence ID" value="RMJ18295.1"/>
    <property type="molecule type" value="Genomic_DNA"/>
</dbReference>